<reference evidence="1 2" key="1">
    <citation type="submission" date="2013-11" db="EMBL/GenBank/DDBJ databases">
        <title>Opisthorchis viverrini - life in the bile duct.</title>
        <authorList>
            <person name="Young N.D."/>
            <person name="Nagarajan N."/>
            <person name="Lin S.J."/>
            <person name="Korhonen P.K."/>
            <person name="Jex A.R."/>
            <person name="Hall R.S."/>
            <person name="Safavi-Hemami H."/>
            <person name="Kaewkong W."/>
            <person name="Bertrand D."/>
            <person name="Gao S."/>
            <person name="Seet Q."/>
            <person name="Wongkham S."/>
            <person name="Teh B.T."/>
            <person name="Wongkham C."/>
            <person name="Intapan P.M."/>
            <person name="Maleewong W."/>
            <person name="Yang X."/>
            <person name="Hu M."/>
            <person name="Wang Z."/>
            <person name="Hofmann A."/>
            <person name="Sternberg P.W."/>
            <person name="Tan P."/>
            <person name="Wang J."/>
            <person name="Gasser R.B."/>
        </authorList>
    </citation>
    <scope>NUCLEOTIDE SEQUENCE [LARGE SCALE GENOMIC DNA]</scope>
</reference>
<organism evidence="1 2">
    <name type="scientific">Opisthorchis viverrini</name>
    <name type="common">Southeast Asian liver fluke</name>
    <dbReference type="NCBI Taxonomy" id="6198"/>
    <lineage>
        <taxon>Eukaryota</taxon>
        <taxon>Metazoa</taxon>
        <taxon>Spiralia</taxon>
        <taxon>Lophotrochozoa</taxon>
        <taxon>Platyhelminthes</taxon>
        <taxon>Trematoda</taxon>
        <taxon>Digenea</taxon>
        <taxon>Opisthorchiida</taxon>
        <taxon>Opisthorchiata</taxon>
        <taxon>Opisthorchiidae</taxon>
        <taxon>Opisthorchis</taxon>
    </lineage>
</organism>
<evidence type="ECO:0000313" key="1">
    <source>
        <dbReference type="EMBL" id="KER20079.1"/>
    </source>
</evidence>
<dbReference type="EMBL" id="KL597096">
    <property type="protein sequence ID" value="KER20079.1"/>
    <property type="molecule type" value="Genomic_DNA"/>
</dbReference>
<dbReference type="CTD" id="20325460"/>
<keyword evidence="2" id="KW-1185">Reference proteome</keyword>
<dbReference type="RefSeq" id="XP_009176173.1">
    <property type="nucleotide sequence ID" value="XM_009177909.1"/>
</dbReference>
<dbReference type="GeneID" id="20325460"/>
<dbReference type="KEGG" id="ovi:T265_11292"/>
<proteinExistence type="predicted"/>
<dbReference type="AlphaFoldDB" id="A0A074ZY15"/>
<gene>
    <name evidence="1" type="ORF">T265_11292</name>
</gene>
<dbReference type="OrthoDB" id="9873027at2759"/>
<protein>
    <recommendedName>
        <fullName evidence="3">C2H2-type domain-containing protein</fullName>
    </recommendedName>
</protein>
<sequence>MTMGYKRGEGRNGFPSFPDWRAHNTHAHTNSRHLVCWECGLDFINNTSFKKAHQIKLNATSAIKRSYIRTASKGTQKQCTNGSIQIL</sequence>
<name>A0A074ZY15_OPIVI</name>
<accession>A0A074ZY15</accession>
<evidence type="ECO:0008006" key="3">
    <source>
        <dbReference type="Google" id="ProtNLM"/>
    </source>
</evidence>
<dbReference type="Proteomes" id="UP000054324">
    <property type="component" value="Unassembled WGS sequence"/>
</dbReference>
<evidence type="ECO:0000313" key="2">
    <source>
        <dbReference type="Proteomes" id="UP000054324"/>
    </source>
</evidence>